<reference evidence="6 7" key="1">
    <citation type="submission" date="2013-09" db="EMBL/GenBank/DDBJ databases">
        <title>Whole genome shotgun sequence of Vibrio proteolyticus NBRC 13287.</title>
        <authorList>
            <person name="Isaki S."/>
            <person name="Hosoyama A."/>
            <person name="Numata M."/>
            <person name="Hashimoto M."/>
            <person name="Hosoyama Y."/>
            <person name="Tsuchikane K."/>
            <person name="Noguchi M."/>
            <person name="Hirakata S."/>
            <person name="Ichikawa N."/>
            <person name="Ohji S."/>
            <person name="Yamazoe A."/>
            <person name="Fujita N."/>
        </authorList>
    </citation>
    <scope>NUCLEOTIDE SEQUENCE [LARGE SCALE GENOMIC DNA]</scope>
    <source>
        <strain evidence="6 7">NBRC 13287</strain>
    </source>
</reference>
<dbReference type="InterPro" id="IPR041127">
    <property type="entry name" value="PET_hydrolase/cutinase-like"/>
</dbReference>
<comment type="caution">
    <text evidence="6">The sequence shown here is derived from an EMBL/GenBank/DDBJ whole genome shotgun (WGS) entry which is preliminary data.</text>
</comment>
<evidence type="ECO:0000259" key="5">
    <source>
        <dbReference type="Pfam" id="PF12740"/>
    </source>
</evidence>
<dbReference type="GO" id="GO:0003847">
    <property type="term" value="F:1-alkyl-2-acetylglycerophosphocholine esterase activity"/>
    <property type="evidence" value="ECO:0007669"/>
    <property type="project" value="TreeGrafter"/>
</dbReference>
<evidence type="ECO:0000256" key="4">
    <source>
        <dbReference type="SAM" id="SignalP"/>
    </source>
</evidence>
<dbReference type="PANTHER" id="PTHR10272">
    <property type="entry name" value="PLATELET-ACTIVATING FACTOR ACETYLHYDROLASE"/>
    <property type="match status" value="1"/>
</dbReference>
<dbReference type="InterPro" id="IPR016986">
    <property type="entry name" value="UCP031982_abhydr"/>
</dbReference>
<evidence type="ECO:0000256" key="2">
    <source>
        <dbReference type="ARBA" id="ARBA00022963"/>
    </source>
</evidence>
<dbReference type="STRING" id="1219065.VPR01S_12_00130"/>
<dbReference type="Proteomes" id="UP000016570">
    <property type="component" value="Unassembled WGS sequence"/>
</dbReference>
<keyword evidence="7" id="KW-1185">Reference proteome</keyword>
<gene>
    <name evidence="6" type="ORF">VPR01S_12_00130</name>
</gene>
<evidence type="ECO:0000256" key="3">
    <source>
        <dbReference type="ARBA" id="ARBA00023098"/>
    </source>
</evidence>
<evidence type="ECO:0000313" key="7">
    <source>
        <dbReference type="Proteomes" id="UP000016570"/>
    </source>
</evidence>
<keyword evidence="1" id="KW-0378">Hydrolase</keyword>
<dbReference type="SUPFAM" id="SSF53474">
    <property type="entry name" value="alpha/beta-Hydrolases"/>
    <property type="match status" value="1"/>
</dbReference>
<dbReference type="PANTHER" id="PTHR10272:SF0">
    <property type="entry name" value="PLATELET-ACTIVATING FACTOR ACETYLHYDROLASE"/>
    <property type="match status" value="1"/>
</dbReference>
<name>U3BER2_VIBPR</name>
<dbReference type="RefSeq" id="WP_021706175.1">
    <property type="nucleotide sequence ID" value="NZ_BATJ01000012.1"/>
</dbReference>
<dbReference type="PIRSF" id="PIRSF031982">
    <property type="entry name" value="UCP031982_abhydr"/>
    <property type="match status" value="1"/>
</dbReference>
<feature type="signal peptide" evidence="4">
    <location>
        <begin position="1"/>
        <end position="20"/>
    </location>
</feature>
<accession>U3BER2</accession>
<protein>
    <recommendedName>
        <fullName evidence="5">PET hydrolase/cutinase-like domain-containing protein</fullName>
    </recommendedName>
</protein>
<organism evidence="6 7">
    <name type="scientific">Vibrio proteolyticus NBRC 13287</name>
    <dbReference type="NCBI Taxonomy" id="1219065"/>
    <lineage>
        <taxon>Bacteria</taxon>
        <taxon>Pseudomonadati</taxon>
        <taxon>Pseudomonadota</taxon>
        <taxon>Gammaproteobacteria</taxon>
        <taxon>Vibrionales</taxon>
        <taxon>Vibrionaceae</taxon>
        <taxon>Vibrio</taxon>
    </lineage>
</organism>
<proteinExistence type="predicted"/>
<dbReference type="EMBL" id="BATJ01000012">
    <property type="protein sequence ID" value="GAD68204.1"/>
    <property type="molecule type" value="Genomic_DNA"/>
</dbReference>
<keyword evidence="3" id="KW-0443">Lipid metabolism</keyword>
<keyword evidence="4" id="KW-0732">Signal</keyword>
<keyword evidence="2" id="KW-0442">Lipid degradation</keyword>
<dbReference type="AlphaFoldDB" id="U3BER2"/>
<dbReference type="InterPro" id="IPR029058">
    <property type="entry name" value="AB_hydrolase_fold"/>
</dbReference>
<dbReference type="Gene3D" id="3.40.50.1820">
    <property type="entry name" value="alpha/beta hydrolase"/>
    <property type="match status" value="1"/>
</dbReference>
<dbReference type="eggNOG" id="COG4188">
    <property type="taxonomic scope" value="Bacteria"/>
</dbReference>
<evidence type="ECO:0000256" key="1">
    <source>
        <dbReference type="ARBA" id="ARBA00022801"/>
    </source>
</evidence>
<dbReference type="GO" id="GO:0016042">
    <property type="term" value="P:lipid catabolic process"/>
    <property type="evidence" value="ECO:0007669"/>
    <property type="project" value="UniProtKB-KW"/>
</dbReference>
<feature type="domain" description="PET hydrolase/cutinase-like" evidence="5">
    <location>
        <begin position="75"/>
        <end position="171"/>
    </location>
</feature>
<evidence type="ECO:0000313" key="6">
    <source>
        <dbReference type="EMBL" id="GAD68204.1"/>
    </source>
</evidence>
<sequence length="346" mass="38768">MYKCIIVIALLLTSLTQVQANDVGFLQFRADSQTSRPLHISVWYPTSQSTPYSLIADNPAFVGTRVIRDASVKPGRFPVVILSHGYRGNWRNMNWLATRLAASGYLVTAVNHPGTTSRNHAPQDARQWWQRPIDLSRTLDSLTQHPLWAEHIDQRDISVIGHSLGGWSTLLLTGAEVDREQLSRECQRSPNPRTCGVASEMGLFARQDDEPPRHPLRDARVKRAILLDIGLAHSLSVSSLRQIDIPVLILAAGVDIGDLPQSQESGFLSEHLPLRHTRYRVYQQAMHFSFLQLCKPDALTMLEQESKGDSIICRDAVGTQRAALHQTIYEDITAFLHQHRSPAPSL</sequence>
<feature type="chain" id="PRO_5004638828" description="PET hydrolase/cutinase-like domain-containing protein" evidence="4">
    <location>
        <begin position="21"/>
        <end position="346"/>
    </location>
</feature>
<dbReference type="Pfam" id="PF12740">
    <property type="entry name" value="PETase"/>
    <property type="match status" value="1"/>
</dbReference>